<dbReference type="InterPro" id="IPR036582">
    <property type="entry name" value="Mao_N_sf"/>
</dbReference>
<gene>
    <name evidence="3" type="ORF">RVY80_04045</name>
</gene>
<evidence type="ECO:0000256" key="1">
    <source>
        <dbReference type="SAM" id="SignalP"/>
    </source>
</evidence>
<dbReference type="InterPro" id="IPR012854">
    <property type="entry name" value="Cu_amine_oxidase-like_N"/>
</dbReference>
<dbReference type="Proteomes" id="UP001272515">
    <property type="component" value="Unassembled WGS sequence"/>
</dbReference>
<sequence>MKAPKQSILTACLLGALAITSFAGIQAPVHAAIGFEPQLPARNLEHPASVTTKHHINIDGKLLMPMEGQAQIIYVNDQPLVALRQVAEALGNKVSWQADTQTAVIEGSISNLLVKPNEATIVRNGKLNVINLNLSEDYMPAAQLKNGVMYVSPKAFELLLNDVAVQGNEIYIAPQRSYIMDSGTSVPVSPDQ</sequence>
<organism evidence="3 4">
    <name type="scientific">Veillonella absiana</name>
    <dbReference type="NCBI Taxonomy" id="3079305"/>
    <lineage>
        <taxon>Bacteria</taxon>
        <taxon>Bacillati</taxon>
        <taxon>Bacillota</taxon>
        <taxon>Negativicutes</taxon>
        <taxon>Veillonellales</taxon>
        <taxon>Veillonellaceae</taxon>
        <taxon>Veillonella</taxon>
    </lineage>
</organism>
<dbReference type="Pfam" id="PF07833">
    <property type="entry name" value="Cu_amine_oxidN1"/>
    <property type="match status" value="1"/>
</dbReference>
<protein>
    <submittedName>
        <fullName evidence="3">Copper amine oxidase N-terminal domain-containing protein</fullName>
    </submittedName>
</protein>
<evidence type="ECO:0000313" key="3">
    <source>
        <dbReference type="EMBL" id="MDV5088019.1"/>
    </source>
</evidence>
<proteinExistence type="predicted"/>
<dbReference type="SUPFAM" id="SSF55383">
    <property type="entry name" value="Copper amine oxidase, domain N"/>
    <property type="match status" value="1"/>
</dbReference>
<name>A0ABU3Z7Y0_9FIRM</name>
<keyword evidence="4" id="KW-1185">Reference proteome</keyword>
<comment type="caution">
    <text evidence="3">The sequence shown here is derived from an EMBL/GenBank/DDBJ whole genome shotgun (WGS) entry which is preliminary data.</text>
</comment>
<dbReference type="EMBL" id="JAWJZB010000004">
    <property type="protein sequence ID" value="MDV5088019.1"/>
    <property type="molecule type" value="Genomic_DNA"/>
</dbReference>
<keyword evidence="1" id="KW-0732">Signal</keyword>
<feature type="chain" id="PRO_5047415702" evidence="1">
    <location>
        <begin position="32"/>
        <end position="192"/>
    </location>
</feature>
<evidence type="ECO:0000313" key="4">
    <source>
        <dbReference type="Proteomes" id="UP001272515"/>
    </source>
</evidence>
<feature type="signal peptide" evidence="1">
    <location>
        <begin position="1"/>
        <end position="31"/>
    </location>
</feature>
<accession>A0ABU3Z7Y0</accession>
<evidence type="ECO:0000259" key="2">
    <source>
        <dbReference type="Pfam" id="PF07833"/>
    </source>
</evidence>
<reference evidence="3 4" key="1">
    <citation type="submission" date="2023-10" db="EMBL/GenBank/DDBJ databases">
        <title>Veillonella sp. nov., isolated from a pig farm feces dump.</title>
        <authorList>
            <person name="Chang Y.-H."/>
        </authorList>
    </citation>
    <scope>NUCLEOTIDE SEQUENCE [LARGE SCALE GENOMIC DNA]</scope>
    <source>
        <strain evidence="3 4">YH-vei2233</strain>
    </source>
</reference>
<dbReference type="Gene3D" id="3.30.457.10">
    <property type="entry name" value="Copper amine oxidase-like, N-terminal domain"/>
    <property type="match status" value="1"/>
</dbReference>
<dbReference type="RefSeq" id="WP_295192418.1">
    <property type="nucleotide sequence ID" value="NZ_JAWJZA010000002.1"/>
</dbReference>
<feature type="domain" description="Copper amine oxidase-like N-terminal" evidence="2">
    <location>
        <begin position="60"/>
        <end position="156"/>
    </location>
</feature>